<evidence type="ECO:0000259" key="1">
    <source>
        <dbReference type="SMART" id="SM00507"/>
    </source>
</evidence>
<dbReference type="PANTHER" id="PTHR33877:SF2">
    <property type="entry name" value="OS07G0170200 PROTEIN"/>
    <property type="match status" value="1"/>
</dbReference>
<dbReference type="InterPro" id="IPR047693">
    <property type="entry name" value="RNA-guided_IscB-like"/>
</dbReference>
<keyword evidence="2" id="KW-0540">Nuclease</keyword>
<dbReference type="InterPro" id="IPR052892">
    <property type="entry name" value="NA-targeting_endonuclease"/>
</dbReference>
<gene>
    <name evidence="2" type="ORF">DXX99_08760</name>
</gene>
<protein>
    <submittedName>
        <fullName evidence="2">HNH endonuclease</fullName>
    </submittedName>
</protein>
<keyword evidence="2" id="KW-0378">Hydrolase</keyword>
<dbReference type="Pfam" id="PF01844">
    <property type="entry name" value="HNH"/>
    <property type="match status" value="1"/>
</dbReference>
<feature type="domain" description="HNH nuclease" evidence="1">
    <location>
        <begin position="189"/>
        <end position="240"/>
    </location>
</feature>
<dbReference type="Pfam" id="PF14239">
    <property type="entry name" value="RRXRR"/>
    <property type="match status" value="1"/>
</dbReference>
<dbReference type="InterPro" id="IPR003615">
    <property type="entry name" value="HNH_nuc"/>
</dbReference>
<dbReference type="InterPro" id="IPR025938">
    <property type="entry name" value="RRXRR_dom"/>
</dbReference>
<accession>A0A3D8P1Q1</accession>
<comment type="caution">
    <text evidence="2">The sequence shown here is derived from an EMBL/GenBank/DDBJ whole genome shotgun (WGS) entry which is preliminary data.</text>
</comment>
<keyword evidence="2" id="KW-0255">Endonuclease</keyword>
<keyword evidence="3" id="KW-1185">Reference proteome</keyword>
<dbReference type="GO" id="GO:0003676">
    <property type="term" value="F:nucleic acid binding"/>
    <property type="evidence" value="ECO:0007669"/>
    <property type="project" value="InterPro"/>
</dbReference>
<evidence type="ECO:0000313" key="2">
    <source>
        <dbReference type="EMBL" id="RDV81782.1"/>
    </source>
</evidence>
<dbReference type="AlphaFoldDB" id="A0A3D8P1Q1"/>
<dbReference type="Gene3D" id="1.10.30.50">
    <property type="match status" value="1"/>
</dbReference>
<name>A0A3D8P1Q1_9THEO</name>
<sequence>MQKQNCVLVLDKNKEPLMPCHPARARQLLKKGRAAVFRRHPFTIILKDREGGETQPLELKIDPGAKVTGLPLVAEFPRGREVLWAAELHHRGEQVREALHRRRGYRRFRRYRKTRYREPRFSNRGRPEGWLPPSLESRVANILTWGKRLCRWSPVTAVSVELAKFDTQKFQHPEISGIEYQQGELSGYEVREYLLEKYGRRCAYCGKEDVPLEVDHVVPKSRGGTDRVSNLTLACRECNRAKGNRLLQEWLEDLKKSRRAVDRKRAENIPKVLSLLKEPLKGAAFINATRYALVERLKALGLPVFTATAAQTKYNRARQGYPKAHWIDAACVGETGESVRLDPGMQALKITARGHGSRRVQNVDRYGFPRGEPKRVRRFMGFATGDLVKAVIPTGKYAGVHVGRVAIRSRPGFRLNGFDVHPKHLRLLQRADGYEYDWVKGGSGVSSPRPEGRGPRRRVI</sequence>
<dbReference type="InterPro" id="IPR002711">
    <property type="entry name" value="HNH"/>
</dbReference>
<dbReference type="PANTHER" id="PTHR33877">
    <property type="entry name" value="SLL1193 PROTEIN"/>
    <property type="match status" value="1"/>
</dbReference>
<dbReference type="Proteomes" id="UP000256329">
    <property type="component" value="Unassembled WGS sequence"/>
</dbReference>
<dbReference type="SMART" id="SM00507">
    <property type="entry name" value="HNHc"/>
    <property type="match status" value="1"/>
</dbReference>
<dbReference type="GO" id="GO:0004519">
    <property type="term" value="F:endonuclease activity"/>
    <property type="evidence" value="ECO:0007669"/>
    <property type="project" value="UniProtKB-KW"/>
</dbReference>
<dbReference type="EMBL" id="QSLN01000015">
    <property type="protein sequence ID" value="RDV81782.1"/>
    <property type="molecule type" value="Genomic_DNA"/>
</dbReference>
<dbReference type="GO" id="GO:0008270">
    <property type="term" value="F:zinc ion binding"/>
    <property type="evidence" value="ECO:0007669"/>
    <property type="project" value="InterPro"/>
</dbReference>
<dbReference type="CDD" id="cd00085">
    <property type="entry name" value="HNHc"/>
    <property type="match status" value="1"/>
</dbReference>
<proteinExistence type="predicted"/>
<evidence type="ECO:0000313" key="3">
    <source>
        <dbReference type="Proteomes" id="UP000256329"/>
    </source>
</evidence>
<dbReference type="NCBIfam" id="NF040563">
    <property type="entry name" value="guided_IscB"/>
    <property type="match status" value="1"/>
</dbReference>
<dbReference type="OrthoDB" id="9779761at2"/>
<reference evidence="2 3" key="1">
    <citation type="submission" date="2018-08" db="EMBL/GenBank/DDBJ databases">
        <title>Form III RuBisCO-mediated autotrophy in Thermodesulfobium bacteria.</title>
        <authorList>
            <person name="Toshchakov S.V."/>
            <person name="Kublanov I.V."/>
            <person name="Frolov E."/>
            <person name="Bonch-Osmolovskaya E.A."/>
            <person name="Tourova T.P."/>
            <person name="Chernych N.A."/>
            <person name="Lebedinsky A.V."/>
        </authorList>
    </citation>
    <scope>NUCLEOTIDE SEQUENCE [LARGE SCALE GENOMIC DNA]</scope>
    <source>
        <strain evidence="2 3">SR</strain>
    </source>
</reference>
<organism evidence="2 3">
    <name type="scientific">Ammonifex thiophilus</name>
    <dbReference type="NCBI Taxonomy" id="444093"/>
    <lineage>
        <taxon>Bacteria</taxon>
        <taxon>Bacillati</taxon>
        <taxon>Bacillota</taxon>
        <taxon>Clostridia</taxon>
        <taxon>Thermoanaerobacterales</taxon>
        <taxon>Thermoanaerobacteraceae</taxon>
        <taxon>Ammonifex</taxon>
    </lineage>
</organism>